<reference evidence="1 2" key="1">
    <citation type="submission" date="2018-11" db="EMBL/GenBank/DDBJ databases">
        <authorList>
            <person name="Mardanov A.V."/>
            <person name="Ravin N.V."/>
            <person name="Dedysh S.N."/>
        </authorList>
    </citation>
    <scope>NUCLEOTIDE SEQUENCE [LARGE SCALE GENOMIC DNA]</scope>
    <source>
        <strain evidence="1 2">AF10</strain>
    </source>
</reference>
<dbReference type="InterPro" id="IPR013783">
    <property type="entry name" value="Ig-like_fold"/>
</dbReference>
<dbReference type="SUPFAM" id="SSF53474">
    <property type="entry name" value="alpha/beta-Hydrolases"/>
    <property type="match status" value="1"/>
</dbReference>
<dbReference type="Proteomes" id="UP000289437">
    <property type="component" value="Unassembled WGS sequence"/>
</dbReference>
<evidence type="ECO:0000313" key="1">
    <source>
        <dbReference type="EMBL" id="RXH55603.1"/>
    </source>
</evidence>
<evidence type="ECO:0000313" key="2">
    <source>
        <dbReference type="Proteomes" id="UP000289437"/>
    </source>
</evidence>
<proteinExistence type="predicted"/>
<dbReference type="InterPro" id="IPR029058">
    <property type="entry name" value="AB_hydrolase_fold"/>
</dbReference>
<keyword evidence="1" id="KW-0858">Xylan degradation</keyword>
<sequence length="415" mass="45097">MVVLSVGRRLSKDALNVNCKEKLMSCRWMMLALLAILAPSYYLGSAQAAGKVTQETAPVPLVAAPKGDPVVGADGSAVFSLDLPNAKDVKLTLEGGAAPMPMVKDDAGRWTVTVPHLDPEYYSYNFVVDGVSFTDPHNTMVKTSAFSVQSVFLVPGGKPWEIADVPHGEVHHHLYHSAIVQADSEYYVYTPPGFDAGSKKTYPVLYLLHGYSDDASAWTSMARANLILDNLMAAGKAKPMIVVMPLGYGNMEMITRGWAAWRDPGLPRDNFQKFGEALFREVMPRVQKEYPLSSKREEHAIAGLSMGGAESLLVGLGHTEEFAYVGGFSAGGIGSGPFDAEFPAITPATGAAVNGKLKLLWISCGTDDGLYGPNQKLVAWLKERNVTPKVTYTPGRHVWMVWRDNLSNFVPLLFQ</sequence>
<dbReference type="CDD" id="cd11294">
    <property type="entry name" value="E_set_Esterase_like_N"/>
    <property type="match status" value="1"/>
</dbReference>
<name>A0A4Q0SWY0_9BACT</name>
<dbReference type="InterPro" id="IPR050583">
    <property type="entry name" value="Mycobacterial_A85_antigen"/>
</dbReference>
<dbReference type="Gene3D" id="2.60.40.10">
    <property type="entry name" value="Immunoglobulins"/>
    <property type="match status" value="1"/>
</dbReference>
<dbReference type="GO" id="GO:0016798">
    <property type="term" value="F:hydrolase activity, acting on glycosyl bonds"/>
    <property type="evidence" value="ECO:0007669"/>
    <property type="project" value="UniProtKB-KW"/>
</dbReference>
<accession>A0A4Q0SWY0</accession>
<dbReference type="InterPro" id="IPR014756">
    <property type="entry name" value="Ig_E-set"/>
</dbReference>
<comment type="caution">
    <text evidence="1">The sequence shown here is derived from an EMBL/GenBank/DDBJ whole genome shotgun (WGS) entry which is preliminary data.</text>
</comment>
<dbReference type="AlphaFoldDB" id="A0A4Q0SWY0"/>
<keyword evidence="2" id="KW-1185">Reference proteome</keyword>
<protein>
    <submittedName>
        <fullName evidence="1">Endo-1,4-beta-xylanase A</fullName>
    </submittedName>
</protein>
<dbReference type="PANTHER" id="PTHR48098:SF1">
    <property type="entry name" value="DIACYLGLYCEROL ACYLTRANSFERASE_MYCOLYLTRANSFERASE AG85A"/>
    <property type="match status" value="1"/>
</dbReference>
<gene>
    <name evidence="1" type="ORF">GRAN_2460</name>
</gene>
<dbReference type="PANTHER" id="PTHR48098">
    <property type="entry name" value="ENTEROCHELIN ESTERASE-RELATED"/>
    <property type="match status" value="1"/>
</dbReference>
<dbReference type="GO" id="GO:0045493">
    <property type="term" value="P:xylan catabolic process"/>
    <property type="evidence" value="ECO:0007669"/>
    <property type="project" value="UniProtKB-KW"/>
</dbReference>
<dbReference type="EMBL" id="RDSM01000002">
    <property type="protein sequence ID" value="RXH55603.1"/>
    <property type="molecule type" value="Genomic_DNA"/>
</dbReference>
<keyword evidence="1" id="KW-0119">Carbohydrate metabolism</keyword>
<keyword evidence="1" id="KW-0624">Polysaccharide degradation</keyword>
<organism evidence="1 2">
    <name type="scientific">Granulicella sibirica</name>
    <dbReference type="NCBI Taxonomy" id="2479048"/>
    <lineage>
        <taxon>Bacteria</taxon>
        <taxon>Pseudomonadati</taxon>
        <taxon>Acidobacteriota</taxon>
        <taxon>Terriglobia</taxon>
        <taxon>Terriglobales</taxon>
        <taxon>Acidobacteriaceae</taxon>
        <taxon>Granulicella</taxon>
    </lineage>
</organism>
<dbReference type="SUPFAM" id="SSF81296">
    <property type="entry name" value="E set domains"/>
    <property type="match status" value="1"/>
</dbReference>
<dbReference type="Gene3D" id="3.40.50.1820">
    <property type="entry name" value="alpha/beta hydrolase"/>
    <property type="match status" value="1"/>
</dbReference>
<dbReference type="Pfam" id="PF00756">
    <property type="entry name" value="Esterase"/>
    <property type="match status" value="1"/>
</dbReference>
<dbReference type="InterPro" id="IPR000801">
    <property type="entry name" value="Esterase-like"/>
</dbReference>
<dbReference type="GO" id="GO:0016747">
    <property type="term" value="F:acyltransferase activity, transferring groups other than amino-acyl groups"/>
    <property type="evidence" value="ECO:0007669"/>
    <property type="project" value="TreeGrafter"/>
</dbReference>
<keyword evidence="1" id="KW-0378">Hydrolase</keyword>
<keyword evidence="1" id="KW-0326">Glycosidase</keyword>
<reference evidence="2" key="2">
    <citation type="submission" date="2019-02" db="EMBL/GenBank/DDBJ databases">
        <title>Granulicella sibirica sp. nov., a psychrotolerant acidobacterium isolated from an organic soil layer in forested tundra, West Siberia.</title>
        <authorList>
            <person name="Oshkin I.Y."/>
            <person name="Kulichevskaya I.S."/>
            <person name="Rijpstra W.I.C."/>
            <person name="Sinninghe Damste J.S."/>
            <person name="Rakitin A.L."/>
            <person name="Ravin N.V."/>
            <person name="Dedysh S.N."/>
        </authorList>
    </citation>
    <scope>NUCLEOTIDE SEQUENCE [LARGE SCALE GENOMIC DNA]</scope>
    <source>
        <strain evidence="2">AF10</strain>
    </source>
</reference>